<dbReference type="InterPro" id="IPR018247">
    <property type="entry name" value="EF_Hand_1_Ca_BS"/>
</dbReference>
<keyword evidence="3" id="KW-1185">Reference proteome</keyword>
<organism evidence="2 3">
    <name type="scientific">Armillaria novae-zelandiae</name>
    <dbReference type="NCBI Taxonomy" id="153914"/>
    <lineage>
        <taxon>Eukaryota</taxon>
        <taxon>Fungi</taxon>
        <taxon>Dikarya</taxon>
        <taxon>Basidiomycota</taxon>
        <taxon>Agaricomycotina</taxon>
        <taxon>Agaricomycetes</taxon>
        <taxon>Agaricomycetidae</taxon>
        <taxon>Agaricales</taxon>
        <taxon>Marasmiineae</taxon>
        <taxon>Physalacriaceae</taxon>
        <taxon>Armillaria</taxon>
    </lineage>
</organism>
<proteinExistence type="predicted"/>
<evidence type="ECO:0000313" key="3">
    <source>
        <dbReference type="Proteomes" id="UP001175227"/>
    </source>
</evidence>
<dbReference type="EMBL" id="JAUEPR010000080">
    <property type="protein sequence ID" value="KAK0466691.1"/>
    <property type="molecule type" value="Genomic_DNA"/>
</dbReference>
<gene>
    <name evidence="2" type="ORF">IW261DRAFT_1683432</name>
</gene>
<keyword evidence="1" id="KW-0175">Coiled coil</keyword>
<evidence type="ECO:0000313" key="2">
    <source>
        <dbReference type="EMBL" id="KAK0466691.1"/>
    </source>
</evidence>
<protein>
    <submittedName>
        <fullName evidence="2">Uncharacterized protein</fullName>
    </submittedName>
</protein>
<sequence length="1089" mass="123775">LDAWYETNETALASAATVLESLSSDAKFIENALNSYTETAEVVMQGLTMLGQVHPFVNAAVQAFNLVVSFDMTRRENNKKILVVKLQMQDMMIALFQLRHVHDTQELKPDGTTIEGQIGALMKTIVIDITVTASACSYYLKKGFLAKTIQAKFYDKRFASYAAKFAQHRKAISSALLVHITLGVDSVKAKLDVQGRNLKSVELKLDDVKDILSVFSKLDTDRERDIQEFIKKNRGRKACIDDERLLYELVDKSGEGIIGVLGQQSDETWVKAKDKVQRAMRKELAEDVEKALERNFSKFEKKLSSQMQENTESILIALSSGAHEGILDDDLRNLWKDMGWKGSSVKAKHLILALRDYFTDRLKAPTRSSSPTSMLSPFFETGSPIKSPISPDHFSLRRKFDQWTLAYLSISHLQPILEAVDDDATGFITIKEINTFTNIKSRPQDWTLLQWIAYWAKGWHVSVTRYKKMIRMILSAMYDAFPSVLPANREAVATYLQDQVIYRVDTLLQSTRDVSSSSFESNLQLRKLTEEYTKLEESRIGATLADFQYEIDGRLTVSSITGPGRIELQYIYPVLYLLLRHQLRVVRLSTQLVLDPYEAWNMSTSLWHLFSVIDERIQNLASIFKQSNVDVAGKLDNFAFGMFRLSYNNPGKQPSNNFISDYVNEDSTIEDPGTEPVKEIPLSILCYPPPGNSDMYYLPADSEDDTPEETIQGQWTGHLYYERKSVVGLMQFVINSTTDGALTGKAATSVYDVDVSGNVKEGKGVCIRLYDEVHHDDSQAPDCSGSPDPKSEDHPYKFILRRTPASLCRFLPGDPRIPPAPDESPKRHAIAQWKFAYISVRDRMRRKSLSWQLVRDRFAERRRFLDLAIRERCSTYNYCPRKPLSEEEEQELYRLRCTICPMDSRYYYSFIDDQITRRRYLSYSCDSCEGLILGSRLACLTCMNDSFTDTTDLCTSCIAASCKCRGFVHDPSHVLLKFDNIILDARLRWIIPKARSMIIDIKELRHSLKNTVKPVEKSGSFLSSQTNNEISTAATPPKCRCCDKAISLPCWVCLICKTDAYICDECGAETKQPLPNNSHKLGEPLLRIS</sequence>
<dbReference type="Proteomes" id="UP001175227">
    <property type="component" value="Unassembled WGS sequence"/>
</dbReference>
<evidence type="ECO:0000256" key="1">
    <source>
        <dbReference type="SAM" id="Coils"/>
    </source>
</evidence>
<dbReference type="PROSITE" id="PS00018">
    <property type="entry name" value="EF_HAND_1"/>
    <property type="match status" value="1"/>
</dbReference>
<accession>A0AA39T5X9</accession>
<feature type="coiled-coil region" evidence="1">
    <location>
        <begin position="282"/>
        <end position="309"/>
    </location>
</feature>
<name>A0AA39T5X9_9AGAR</name>
<dbReference type="AlphaFoldDB" id="A0AA39T5X9"/>
<reference evidence="2" key="1">
    <citation type="submission" date="2023-06" db="EMBL/GenBank/DDBJ databases">
        <authorList>
            <consortium name="Lawrence Berkeley National Laboratory"/>
            <person name="Ahrendt S."/>
            <person name="Sahu N."/>
            <person name="Indic B."/>
            <person name="Wong-Bajracharya J."/>
            <person name="Merenyi Z."/>
            <person name="Ke H.-M."/>
            <person name="Monk M."/>
            <person name="Kocsube S."/>
            <person name="Drula E."/>
            <person name="Lipzen A."/>
            <person name="Balint B."/>
            <person name="Henrissat B."/>
            <person name="Andreopoulos B."/>
            <person name="Martin F.M."/>
            <person name="Harder C.B."/>
            <person name="Rigling D."/>
            <person name="Ford K.L."/>
            <person name="Foster G.D."/>
            <person name="Pangilinan J."/>
            <person name="Papanicolaou A."/>
            <person name="Barry K."/>
            <person name="LaButti K."/>
            <person name="Viragh M."/>
            <person name="Koriabine M."/>
            <person name="Yan M."/>
            <person name="Riley R."/>
            <person name="Champramary S."/>
            <person name="Plett K.L."/>
            <person name="Tsai I.J."/>
            <person name="Slot J."/>
            <person name="Sipos G."/>
            <person name="Plett J."/>
            <person name="Nagy L.G."/>
            <person name="Grigoriev I.V."/>
        </authorList>
    </citation>
    <scope>NUCLEOTIDE SEQUENCE</scope>
    <source>
        <strain evidence="2">ICMP 16352</strain>
    </source>
</reference>
<dbReference type="SUPFAM" id="SSF57850">
    <property type="entry name" value="RING/U-box"/>
    <property type="match status" value="1"/>
</dbReference>
<feature type="non-terminal residue" evidence="2">
    <location>
        <position position="1089"/>
    </location>
</feature>
<comment type="caution">
    <text evidence="2">The sequence shown here is derived from an EMBL/GenBank/DDBJ whole genome shotgun (WGS) entry which is preliminary data.</text>
</comment>